<organism evidence="1 2">
    <name type="scientific">Peronosclerospora sorghi</name>
    <dbReference type="NCBI Taxonomy" id="230839"/>
    <lineage>
        <taxon>Eukaryota</taxon>
        <taxon>Sar</taxon>
        <taxon>Stramenopiles</taxon>
        <taxon>Oomycota</taxon>
        <taxon>Peronosporomycetes</taxon>
        <taxon>Peronosporales</taxon>
        <taxon>Peronosporaceae</taxon>
        <taxon>Peronosclerospora</taxon>
    </lineage>
</organism>
<dbReference type="Proteomes" id="UP001163321">
    <property type="component" value="Chromosome 6"/>
</dbReference>
<evidence type="ECO:0000313" key="1">
    <source>
        <dbReference type="EMBL" id="KAI9911042.1"/>
    </source>
</evidence>
<accession>A0ACC0VXP6</accession>
<keyword evidence="2" id="KW-1185">Reference proteome</keyword>
<dbReference type="EMBL" id="CM047585">
    <property type="protein sequence ID" value="KAI9911042.1"/>
    <property type="molecule type" value="Genomic_DNA"/>
</dbReference>
<sequence>MPSTLVSVPALAGQFDANGVSLMVNEKVIALNGVLYVWHVGQHPSCRVDTVSYGAIVME</sequence>
<proteinExistence type="predicted"/>
<name>A0ACC0VXP6_9STRA</name>
<evidence type="ECO:0000313" key="2">
    <source>
        <dbReference type="Proteomes" id="UP001163321"/>
    </source>
</evidence>
<protein>
    <submittedName>
        <fullName evidence="1">Uncharacterized protein</fullName>
    </submittedName>
</protein>
<gene>
    <name evidence="1" type="ORF">PsorP6_010937</name>
</gene>
<reference evidence="1 2" key="1">
    <citation type="journal article" date="2022" name="bioRxiv">
        <title>The genome of the oomycete Peronosclerospora sorghi, a cosmopolitan pathogen of maize and sorghum, is inflated with dispersed pseudogenes.</title>
        <authorList>
            <person name="Fletcher K."/>
            <person name="Martin F."/>
            <person name="Isakeit T."/>
            <person name="Cavanaugh K."/>
            <person name="Magill C."/>
            <person name="Michelmore R."/>
        </authorList>
    </citation>
    <scope>NUCLEOTIDE SEQUENCE [LARGE SCALE GENOMIC DNA]</scope>
    <source>
        <strain evidence="1">P6</strain>
    </source>
</reference>
<comment type="caution">
    <text evidence="1">The sequence shown here is derived from an EMBL/GenBank/DDBJ whole genome shotgun (WGS) entry which is preliminary data.</text>
</comment>